<protein>
    <submittedName>
        <fullName evidence="1">Uncharacterized protein</fullName>
    </submittedName>
</protein>
<name>A0AB32XA28_HELPC</name>
<dbReference type="AlphaFoldDB" id="A0AB32XA28"/>
<evidence type="ECO:0000313" key="1">
    <source>
        <dbReference type="EMBL" id="ADO04464.1"/>
    </source>
</evidence>
<reference evidence="2" key="1">
    <citation type="submission" date="2010-06" db="EMBL/GenBank/DDBJ databases">
        <title>Complete genome sequence of Helicobacter pylori strain Cuz20.</title>
        <authorList>
            <person name="Kersulyte D."/>
            <person name="Herrera P."/>
            <person name="Gilman R.H."/>
            <person name="Berg D.E."/>
        </authorList>
    </citation>
    <scope>NUCLEOTIDE SEQUENCE [LARGE SCALE GENOMIC DNA]</scope>
    <source>
        <strain evidence="2">Cuz20</strain>
    </source>
</reference>
<sequence>MPKSTIHLAQSLVVGFLKIIKPIRNPNKNARNTAQLKGGIEASFEFILIF</sequence>
<organism evidence="1 2">
    <name type="scientific">Helicobacter pylori (strain Cuz20)</name>
    <dbReference type="NCBI Taxonomy" id="765964"/>
    <lineage>
        <taxon>Bacteria</taxon>
        <taxon>Pseudomonadati</taxon>
        <taxon>Campylobacterota</taxon>
        <taxon>Epsilonproteobacteria</taxon>
        <taxon>Campylobacterales</taxon>
        <taxon>Helicobacteraceae</taxon>
        <taxon>Helicobacter</taxon>
    </lineage>
</organism>
<dbReference type="Proteomes" id="UP000006864">
    <property type="component" value="Chromosome"/>
</dbReference>
<proteinExistence type="predicted"/>
<accession>A0AB32XA28</accession>
<dbReference type="EMBL" id="CP002076">
    <property type="protein sequence ID" value="ADO04464.1"/>
    <property type="molecule type" value="Genomic_DNA"/>
</dbReference>
<evidence type="ECO:0000313" key="2">
    <source>
        <dbReference type="Proteomes" id="UP000006864"/>
    </source>
</evidence>
<dbReference type="KEGG" id="hpu:HPCU_06600"/>
<gene>
    <name evidence="1" type="ordered locus">HPCU_06600</name>
</gene>